<accession>A0A1E8Q9E0</accession>
<keyword evidence="3" id="KW-1185">Reference proteome</keyword>
<evidence type="ECO:0000313" key="3">
    <source>
        <dbReference type="Proteomes" id="UP000178953"/>
    </source>
</evidence>
<dbReference type="AlphaFoldDB" id="A0A1E8Q9E0"/>
<protein>
    <recommendedName>
        <fullName evidence="4">DUF732 domain-containing protein</fullName>
    </recommendedName>
</protein>
<comment type="caution">
    <text evidence="2">The sequence shown here is derived from an EMBL/GenBank/DDBJ whole genome shotgun (WGS) entry which is preliminary data.</text>
</comment>
<feature type="chain" id="PRO_5030027172" description="DUF732 domain-containing protein" evidence="1">
    <location>
        <begin position="28"/>
        <end position="106"/>
    </location>
</feature>
<keyword evidence="1" id="KW-0732">Signal</keyword>
<reference evidence="2 3" key="1">
    <citation type="submission" date="2016-09" db="EMBL/GenBank/DDBJ databases">
        <title>genome sequence of Mycobacterium sp. 739 SCH.</title>
        <authorList>
            <person name="Greninger A.L."/>
            <person name="Qin X."/>
            <person name="Jerome K."/>
            <person name="Vora S."/>
            <person name="Quinn K."/>
        </authorList>
    </citation>
    <scope>NUCLEOTIDE SEQUENCE [LARGE SCALE GENOMIC DNA]</scope>
    <source>
        <strain evidence="2 3">SCH</strain>
    </source>
</reference>
<feature type="signal peptide" evidence="1">
    <location>
        <begin position="1"/>
        <end position="27"/>
    </location>
</feature>
<gene>
    <name evidence="2" type="ORF">BEL07_03830</name>
</gene>
<dbReference type="EMBL" id="MCHX01000006">
    <property type="protein sequence ID" value="OFJ55092.1"/>
    <property type="molecule type" value="Genomic_DNA"/>
</dbReference>
<proteinExistence type="predicted"/>
<name>A0A1E8Q9E0_9MYCO</name>
<evidence type="ECO:0000313" key="2">
    <source>
        <dbReference type="EMBL" id="OFJ55092.1"/>
    </source>
</evidence>
<sequence length="106" mass="11112">MRPAIVLASCLASAAVALLGPTAVAHAEETPQQTISRLQDSGYTVNVDRVGSGALDDCVVTGVRNPQTVTEYIRVADGRNADGSIDWDVVPVIKSKSISVSLDCTR</sequence>
<dbReference type="OrthoDB" id="4762505at2"/>
<dbReference type="Proteomes" id="UP000178953">
    <property type="component" value="Unassembled WGS sequence"/>
</dbReference>
<evidence type="ECO:0000256" key="1">
    <source>
        <dbReference type="SAM" id="SignalP"/>
    </source>
</evidence>
<organism evidence="2 3">
    <name type="scientific">Mycolicibacterium grossiae</name>
    <dbReference type="NCBI Taxonomy" id="1552759"/>
    <lineage>
        <taxon>Bacteria</taxon>
        <taxon>Bacillati</taxon>
        <taxon>Actinomycetota</taxon>
        <taxon>Actinomycetes</taxon>
        <taxon>Mycobacteriales</taxon>
        <taxon>Mycobacteriaceae</taxon>
        <taxon>Mycolicibacterium</taxon>
    </lineage>
</organism>
<evidence type="ECO:0008006" key="4">
    <source>
        <dbReference type="Google" id="ProtNLM"/>
    </source>
</evidence>
<dbReference type="RefSeq" id="WP_070351791.1">
    <property type="nucleotide sequence ID" value="NZ_CP043474.1"/>
</dbReference>